<comment type="caution">
    <text evidence="1">The sequence shown here is derived from an EMBL/GenBank/DDBJ whole genome shotgun (WGS) entry which is preliminary data.</text>
</comment>
<dbReference type="Proteomes" id="UP000326340">
    <property type="component" value="Unassembled WGS sequence"/>
</dbReference>
<evidence type="ECO:0000313" key="1">
    <source>
        <dbReference type="EMBL" id="TQN67655.1"/>
    </source>
</evidence>
<evidence type="ECO:0000313" key="2">
    <source>
        <dbReference type="Proteomes" id="UP000326340"/>
    </source>
</evidence>
<sequence length="94" mass="10761">MLHLWAEIKKQLRDVKNPLYTGLVGTDQWGETAHLIMRTMNVRDEQCLRIMASMIKDSRASLNDFGYWEDMGRTADMPNRGSGDERNGVPCSVM</sequence>
<accession>A0A5Q4BL26</accession>
<name>A0A5Q4BL26_9PEZI</name>
<keyword evidence="2" id="KW-1185">Reference proteome</keyword>
<organism evidence="1 2">
    <name type="scientific">Colletotrichum shisoi</name>
    <dbReference type="NCBI Taxonomy" id="2078593"/>
    <lineage>
        <taxon>Eukaryota</taxon>
        <taxon>Fungi</taxon>
        <taxon>Dikarya</taxon>
        <taxon>Ascomycota</taxon>
        <taxon>Pezizomycotina</taxon>
        <taxon>Sordariomycetes</taxon>
        <taxon>Hypocreomycetidae</taxon>
        <taxon>Glomerellales</taxon>
        <taxon>Glomerellaceae</taxon>
        <taxon>Colletotrichum</taxon>
        <taxon>Colletotrichum destructivum species complex</taxon>
    </lineage>
</organism>
<reference evidence="1 2" key="1">
    <citation type="journal article" date="2019" name="Sci. Rep.">
        <title>Colletotrichum shisoi sp. nov., an anthracnose pathogen of Perilla frutescens in Japan: molecular phylogenetic, morphological and genomic evidence.</title>
        <authorList>
            <person name="Gan P."/>
            <person name="Tsushima A."/>
            <person name="Hiroyama R."/>
            <person name="Narusaka M."/>
            <person name="Takano Y."/>
            <person name="Narusaka Y."/>
            <person name="Kawaradani M."/>
            <person name="Damm U."/>
            <person name="Shirasu K."/>
        </authorList>
    </citation>
    <scope>NUCLEOTIDE SEQUENCE [LARGE SCALE GENOMIC DNA]</scope>
    <source>
        <strain evidence="1 2">PG-2018a</strain>
    </source>
</reference>
<protein>
    <submittedName>
        <fullName evidence="1">Uncharacterized protein</fullName>
    </submittedName>
</protein>
<proteinExistence type="predicted"/>
<dbReference type="EMBL" id="PUHP01000867">
    <property type="protein sequence ID" value="TQN67655.1"/>
    <property type="molecule type" value="Genomic_DNA"/>
</dbReference>
<gene>
    <name evidence="1" type="ORF">CSHISOI_07793</name>
</gene>
<dbReference type="AlphaFoldDB" id="A0A5Q4BL26"/>